<dbReference type="OrthoDB" id="6760573at2759"/>
<evidence type="ECO:0000313" key="2">
    <source>
        <dbReference type="Proteomes" id="UP000410492"/>
    </source>
</evidence>
<evidence type="ECO:0000313" key="1">
    <source>
        <dbReference type="EMBL" id="VEN35469.1"/>
    </source>
</evidence>
<accession>A0A653BIT2</accession>
<proteinExistence type="predicted"/>
<sequence>MWMNKRDSFPSNYKRKIYSIFNDGMYCLVSDEDVLPRITMIYKQLLIWASKYEKMKEEKYHKFKNGEDVELDEEDEELFLSAKEKYELTKKRNRILRRMVPPDGPRNWRLD</sequence>
<dbReference type="AlphaFoldDB" id="A0A653BIT2"/>
<organism evidence="1 2">
    <name type="scientific">Callosobruchus maculatus</name>
    <name type="common">Southern cowpea weevil</name>
    <name type="synonym">Pulse bruchid</name>
    <dbReference type="NCBI Taxonomy" id="64391"/>
    <lineage>
        <taxon>Eukaryota</taxon>
        <taxon>Metazoa</taxon>
        <taxon>Ecdysozoa</taxon>
        <taxon>Arthropoda</taxon>
        <taxon>Hexapoda</taxon>
        <taxon>Insecta</taxon>
        <taxon>Pterygota</taxon>
        <taxon>Neoptera</taxon>
        <taxon>Endopterygota</taxon>
        <taxon>Coleoptera</taxon>
        <taxon>Polyphaga</taxon>
        <taxon>Cucujiformia</taxon>
        <taxon>Chrysomeloidea</taxon>
        <taxon>Chrysomelidae</taxon>
        <taxon>Bruchinae</taxon>
        <taxon>Bruchini</taxon>
        <taxon>Callosobruchus</taxon>
    </lineage>
</organism>
<dbReference type="Proteomes" id="UP000410492">
    <property type="component" value="Unassembled WGS sequence"/>
</dbReference>
<keyword evidence="2" id="KW-1185">Reference proteome</keyword>
<protein>
    <submittedName>
        <fullName evidence="1">Uncharacterized protein</fullName>
    </submittedName>
</protein>
<dbReference type="EMBL" id="CAACVG010001617">
    <property type="protein sequence ID" value="VEN35469.1"/>
    <property type="molecule type" value="Genomic_DNA"/>
</dbReference>
<gene>
    <name evidence="1" type="ORF">CALMAC_LOCUS1376</name>
</gene>
<reference evidence="1 2" key="1">
    <citation type="submission" date="2019-01" db="EMBL/GenBank/DDBJ databases">
        <authorList>
            <person name="Sayadi A."/>
        </authorList>
    </citation>
    <scope>NUCLEOTIDE SEQUENCE [LARGE SCALE GENOMIC DNA]</scope>
</reference>
<name>A0A653BIT2_CALMS</name>